<sequence>MSFQFPLLHTTPVPPVSRPALATQYLPALDLNLVDETADKTVRALLAPGRRRVFFMNAHCCNIRRQDRGYADAVARADMLLPDGVGIELAARFTGQKLAANLNGTDLLPKLLEQAATRGKSVYLFGGKPGVADAAAAQLILSTPNLRIAGTRDGYGGAADPEAVIADINESGADIVLVAMGVPLQEMWLDRYADRLAADLTLAVGAFLEFSAGVIDRAPRLVRQARMEWGWRLMKEPRRLAKRYLVGNFTFVANAARRAFATAENRAKRRIAAKRVLDVATAATALVLLAPVFALTALAIRAESRGAVIFRQTRVGQNGETFTMFKFRSMSQDAEARRAAVLSQSDRDGVCFKAKADPRITRVGRFIRRASIDELPQIFNVLRGDMSIVGPRPALPVEVDAYPPRALRRLAVKPGITGVWQVSGRADVGFDEMVEMDIAYAREASVGLDLALMYRTIGAVLSGRGAY</sequence>
<dbReference type="STRING" id="481446.NIT7645_01429"/>
<keyword evidence="4" id="KW-0808">Transferase</keyword>
<dbReference type="EMBL" id="CVRL01000002">
    <property type="protein sequence ID" value="CRL09411.1"/>
    <property type="molecule type" value="Genomic_DNA"/>
</dbReference>
<dbReference type="GO" id="GO:0000271">
    <property type="term" value="P:polysaccharide biosynthetic process"/>
    <property type="evidence" value="ECO:0007669"/>
    <property type="project" value="UniProtKB-KW"/>
</dbReference>
<dbReference type="GO" id="GO:0089702">
    <property type="term" value="F:undecaprenyl-phosphate glucose phosphotransferase activity"/>
    <property type="evidence" value="ECO:0007669"/>
    <property type="project" value="UniProtKB-EC"/>
</dbReference>
<evidence type="ECO:0000259" key="3">
    <source>
        <dbReference type="Pfam" id="PF02397"/>
    </source>
</evidence>
<dbReference type="EC" id="2.7.8.31" evidence="4"/>
<feature type="domain" description="Bacterial sugar transferase" evidence="3">
    <location>
        <begin position="274"/>
        <end position="461"/>
    </location>
</feature>
<accession>A0A0H5CWX0</accession>
<dbReference type="InterPro" id="IPR004629">
    <property type="entry name" value="WecG_TagA_CpsF"/>
</dbReference>
<keyword evidence="2" id="KW-0270">Exopolysaccharide synthesis</keyword>
<proteinExistence type="inferred from homology"/>
<evidence type="ECO:0000313" key="4">
    <source>
        <dbReference type="EMBL" id="CRL09411.1"/>
    </source>
</evidence>
<name>A0A0H5CWX0_9RHOB</name>
<comment type="similarity">
    <text evidence="1">Belongs to the bacterial sugar transferase family.</text>
</comment>
<dbReference type="NCBIfam" id="TIGR00696">
    <property type="entry name" value="wecG_tagA_cpsF"/>
    <property type="match status" value="1"/>
</dbReference>
<evidence type="ECO:0000256" key="1">
    <source>
        <dbReference type="ARBA" id="ARBA00006464"/>
    </source>
</evidence>
<dbReference type="Pfam" id="PF02397">
    <property type="entry name" value="Bac_transf"/>
    <property type="match status" value="1"/>
</dbReference>
<dbReference type="AlphaFoldDB" id="A0A0H5CWX0"/>
<protein>
    <submittedName>
        <fullName evidence="4">UDP-glucose:undecaprenyl-phosphate glucose-1-phosphate transferase</fullName>
        <ecNumber evidence="4">2.7.8.31</ecNumber>
    </submittedName>
</protein>
<gene>
    <name evidence="4" type="primary">wcaJ</name>
    <name evidence="4" type="ORF">NIT7321_00241</name>
</gene>
<evidence type="ECO:0000256" key="2">
    <source>
        <dbReference type="ARBA" id="ARBA00023169"/>
    </source>
</evidence>
<dbReference type="CDD" id="cd06533">
    <property type="entry name" value="Glyco_transf_WecG_TagA"/>
    <property type="match status" value="1"/>
</dbReference>
<reference evidence="5" key="1">
    <citation type="submission" date="2015-05" db="EMBL/GenBank/DDBJ databases">
        <authorList>
            <person name="Rodrigo-Torres Lidia"/>
            <person name="Arahal R.David."/>
        </authorList>
    </citation>
    <scope>NUCLEOTIDE SEQUENCE [LARGE SCALE GENOMIC DNA]</scope>
    <source>
        <strain evidence="5">CECT 7321</strain>
    </source>
</reference>
<keyword evidence="5" id="KW-1185">Reference proteome</keyword>
<evidence type="ECO:0000313" key="5">
    <source>
        <dbReference type="Proteomes" id="UP000043764"/>
    </source>
</evidence>
<dbReference type="PANTHER" id="PTHR30576">
    <property type="entry name" value="COLANIC BIOSYNTHESIS UDP-GLUCOSE LIPID CARRIER TRANSFERASE"/>
    <property type="match status" value="1"/>
</dbReference>
<dbReference type="InterPro" id="IPR003362">
    <property type="entry name" value="Bact_transf"/>
</dbReference>
<organism evidence="4 5">
    <name type="scientific">Phaeobacter italicus</name>
    <dbReference type="NCBI Taxonomy" id="481446"/>
    <lineage>
        <taxon>Bacteria</taxon>
        <taxon>Pseudomonadati</taxon>
        <taxon>Pseudomonadota</taxon>
        <taxon>Alphaproteobacteria</taxon>
        <taxon>Rhodobacterales</taxon>
        <taxon>Roseobacteraceae</taxon>
        <taxon>Phaeobacter</taxon>
    </lineage>
</organism>
<dbReference type="PANTHER" id="PTHR30576:SF10">
    <property type="entry name" value="SLL5057 PROTEIN"/>
    <property type="match status" value="1"/>
</dbReference>
<dbReference type="Proteomes" id="UP000043764">
    <property type="component" value="Unassembled WGS sequence"/>
</dbReference>
<dbReference type="Pfam" id="PF03808">
    <property type="entry name" value="Glyco_tran_WecG"/>
    <property type="match status" value="1"/>
</dbReference>